<keyword evidence="1" id="KW-1133">Transmembrane helix</keyword>
<evidence type="ECO:0000313" key="3">
    <source>
        <dbReference type="EMBL" id="GMH03487.1"/>
    </source>
</evidence>
<organism evidence="3 4">
    <name type="scientific">Nepenthes gracilis</name>
    <name type="common">Slender pitcher plant</name>
    <dbReference type="NCBI Taxonomy" id="150966"/>
    <lineage>
        <taxon>Eukaryota</taxon>
        <taxon>Viridiplantae</taxon>
        <taxon>Streptophyta</taxon>
        <taxon>Embryophyta</taxon>
        <taxon>Tracheophyta</taxon>
        <taxon>Spermatophyta</taxon>
        <taxon>Magnoliopsida</taxon>
        <taxon>eudicotyledons</taxon>
        <taxon>Gunneridae</taxon>
        <taxon>Pentapetalae</taxon>
        <taxon>Caryophyllales</taxon>
        <taxon>Nepenthaceae</taxon>
        <taxon>Nepenthes</taxon>
    </lineage>
</organism>
<evidence type="ECO:0008006" key="5">
    <source>
        <dbReference type="Google" id="ProtNLM"/>
    </source>
</evidence>
<feature type="signal peptide" evidence="2">
    <location>
        <begin position="1"/>
        <end position="24"/>
    </location>
</feature>
<accession>A0AAD3S300</accession>
<dbReference type="AlphaFoldDB" id="A0AAD3S300"/>
<gene>
    <name evidence="3" type="ORF">Nepgr_005326</name>
</gene>
<dbReference type="Proteomes" id="UP001279734">
    <property type="component" value="Unassembled WGS sequence"/>
</dbReference>
<feature type="transmembrane region" description="Helical" evidence="1">
    <location>
        <begin position="110"/>
        <end position="130"/>
    </location>
</feature>
<dbReference type="EMBL" id="BSYO01000004">
    <property type="protein sequence ID" value="GMH03487.1"/>
    <property type="molecule type" value="Genomic_DNA"/>
</dbReference>
<evidence type="ECO:0000256" key="2">
    <source>
        <dbReference type="SAM" id="SignalP"/>
    </source>
</evidence>
<reference evidence="3" key="1">
    <citation type="submission" date="2023-05" db="EMBL/GenBank/DDBJ databases">
        <title>Nepenthes gracilis genome sequencing.</title>
        <authorList>
            <person name="Fukushima K."/>
        </authorList>
    </citation>
    <scope>NUCLEOTIDE SEQUENCE</scope>
    <source>
        <strain evidence="3">SING2019-196</strain>
    </source>
</reference>
<sequence>MFFGALVVSICVLLQFARLGVLEAAGHYHLPAEMSLLLPRWICSRYPPDRTSAAPNFDLCESCFLEFDMVGGSARCCWCGYWLVLLDWIICAQFSSCCSPLVSALSSTDAAVVGAVVLVLFLFAGAGFCCP</sequence>
<keyword evidence="1" id="KW-0812">Transmembrane</keyword>
<evidence type="ECO:0000313" key="4">
    <source>
        <dbReference type="Proteomes" id="UP001279734"/>
    </source>
</evidence>
<proteinExistence type="predicted"/>
<keyword evidence="2" id="KW-0732">Signal</keyword>
<comment type="caution">
    <text evidence="3">The sequence shown here is derived from an EMBL/GenBank/DDBJ whole genome shotgun (WGS) entry which is preliminary data.</text>
</comment>
<evidence type="ECO:0000256" key="1">
    <source>
        <dbReference type="SAM" id="Phobius"/>
    </source>
</evidence>
<protein>
    <recommendedName>
        <fullName evidence="5">Transmembrane protein</fullName>
    </recommendedName>
</protein>
<keyword evidence="4" id="KW-1185">Reference proteome</keyword>
<name>A0AAD3S300_NEPGR</name>
<feature type="chain" id="PRO_5042279765" description="Transmembrane protein" evidence="2">
    <location>
        <begin position="25"/>
        <end position="131"/>
    </location>
</feature>
<keyword evidence="1" id="KW-0472">Membrane</keyword>